<evidence type="ECO:0000259" key="1">
    <source>
        <dbReference type="Pfam" id="PF01636"/>
    </source>
</evidence>
<evidence type="ECO:0000313" key="3">
    <source>
        <dbReference type="Proteomes" id="UP000335415"/>
    </source>
</evidence>
<reference evidence="2 3" key="1">
    <citation type="submission" date="2019-09" db="EMBL/GenBank/DDBJ databases">
        <authorList>
            <person name="Li Y."/>
        </authorList>
    </citation>
    <scope>NUCLEOTIDE SEQUENCE [LARGE SCALE GENOMIC DNA]</scope>
    <source>
        <strain evidence="2 3">L3-3HA</strain>
    </source>
</reference>
<accession>A0A5J5G211</accession>
<name>A0A5J5G211_9GAMM</name>
<keyword evidence="2" id="KW-0808">Transferase</keyword>
<dbReference type="Proteomes" id="UP000335415">
    <property type="component" value="Unassembled WGS sequence"/>
</dbReference>
<comment type="caution">
    <text evidence="2">The sequence shown here is derived from an EMBL/GenBank/DDBJ whole genome shotgun (WGS) entry which is preliminary data.</text>
</comment>
<dbReference type="SUPFAM" id="SSF56112">
    <property type="entry name" value="Protein kinase-like (PK-like)"/>
    <property type="match status" value="1"/>
</dbReference>
<dbReference type="InterPro" id="IPR011009">
    <property type="entry name" value="Kinase-like_dom_sf"/>
</dbReference>
<dbReference type="EMBL" id="VYKJ01000004">
    <property type="protein sequence ID" value="KAA9000701.1"/>
    <property type="molecule type" value="Genomic_DNA"/>
</dbReference>
<proteinExistence type="predicted"/>
<sequence length="306" mass="34351">MVQNNQYQIQIRQWLTDIYGIRASEVSIVVNGVNTVLLVCCPDSKKFYIKIFQQERTQASVESEGRISTLLQSQGLSASKAVLNRDGAFSSVFSSRNSHRPALVFEEAKGRLCQMTEGDLAALATSLAALHRNTSGLPFAKPIIIRDLLIDLEPLIDHPLIGDKDKNQYSYLLSCIKNIRDDHCMTFCHGDPRPNNAFIEGKQAYFIDFESCGIASSFYDCGIISWNIIGLDPESALTQSNINYFIDTYNRNAEKTCSLYDIAPYILLREARSIWFLLANDLVSGPLLARVFQGTTGVIKFTHRYL</sequence>
<feature type="domain" description="Aminoglycoside phosphotransferase" evidence="1">
    <location>
        <begin position="45"/>
        <end position="230"/>
    </location>
</feature>
<protein>
    <submittedName>
        <fullName evidence="2">Phosphotransferase</fullName>
    </submittedName>
</protein>
<dbReference type="Pfam" id="PF01636">
    <property type="entry name" value="APH"/>
    <property type="match status" value="1"/>
</dbReference>
<gene>
    <name evidence="2" type="ORF">FJU30_10850</name>
</gene>
<dbReference type="RefSeq" id="WP_150434968.1">
    <property type="nucleotide sequence ID" value="NZ_VYKJ01000004.1"/>
</dbReference>
<dbReference type="GO" id="GO:0016740">
    <property type="term" value="F:transferase activity"/>
    <property type="evidence" value="ECO:0007669"/>
    <property type="project" value="UniProtKB-KW"/>
</dbReference>
<dbReference type="AlphaFoldDB" id="A0A5J5G211"/>
<evidence type="ECO:0000313" key="2">
    <source>
        <dbReference type="EMBL" id="KAA9000701.1"/>
    </source>
</evidence>
<dbReference type="InterPro" id="IPR002575">
    <property type="entry name" value="Aminoglycoside_PTrfase"/>
</dbReference>
<dbReference type="Gene3D" id="3.90.1200.10">
    <property type="match status" value="1"/>
</dbReference>
<keyword evidence="3" id="KW-1185">Reference proteome</keyword>
<dbReference type="OrthoDB" id="241498at2"/>
<organism evidence="2 3">
    <name type="scientific">Affinibrenneria salicis</name>
    <dbReference type="NCBI Taxonomy" id="2590031"/>
    <lineage>
        <taxon>Bacteria</taxon>
        <taxon>Pseudomonadati</taxon>
        <taxon>Pseudomonadota</taxon>
        <taxon>Gammaproteobacteria</taxon>
        <taxon>Enterobacterales</taxon>
        <taxon>Pectobacteriaceae</taxon>
        <taxon>Affinibrenneria</taxon>
    </lineage>
</organism>